<evidence type="ECO:0000313" key="7">
    <source>
        <dbReference type="EnsemblMetazoa" id="XP_001121664"/>
    </source>
</evidence>
<dbReference type="SUPFAM" id="SSF55658">
    <property type="entry name" value="L9 N-domain-like"/>
    <property type="match status" value="1"/>
</dbReference>
<dbReference type="GO" id="GO:1990904">
    <property type="term" value="C:ribonucleoprotein complex"/>
    <property type="evidence" value="ECO:0007669"/>
    <property type="project" value="UniProtKB-KW"/>
</dbReference>
<dbReference type="AlphaFoldDB" id="A0A7M7FYS0"/>
<dbReference type="PANTHER" id="PTHR21368">
    <property type="entry name" value="50S RIBOSOMAL PROTEIN L9"/>
    <property type="match status" value="1"/>
</dbReference>
<proteinExistence type="inferred from homology"/>
<dbReference type="Gene3D" id="3.40.5.10">
    <property type="entry name" value="Ribosomal protein L9, N-terminal domain"/>
    <property type="match status" value="1"/>
</dbReference>
<evidence type="ECO:0000256" key="4">
    <source>
        <dbReference type="ARBA" id="ARBA00035194"/>
    </source>
</evidence>
<evidence type="ECO:0000256" key="3">
    <source>
        <dbReference type="ARBA" id="ARBA00023274"/>
    </source>
</evidence>
<dbReference type="Proteomes" id="UP000005203">
    <property type="component" value="Linkage group LG5"/>
</dbReference>
<accession>A0A8B6XEI1</accession>
<dbReference type="InterPro" id="IPR000244">
    <property type="entry name" value="Ribosomal_bL9"/>
</dbReference>
<dbReference type="RefSeq" id="XP_001121664.2">
    <property type="nucleotide sequence ID" value="XM_001121664.5"/>
</dbReference>
<keyword evidence="2 9" id="KW-0689">Ribosomal protein</keyword>
<evidence type="ECO:0000256" key="1">
    <source>
        <dbReference type="ARBA" id="ARBA00010605"/>
    </source>
</evidence>
<organism evidence="7">
    <name type="scientific">Apis mellifera</name>
    <name type="common">Honeybee</name>
    <dbReference type="NCBI Taxonomy" id="7460"/>
    <lineage>
        <taxon>Eukaryota</taxon>
        <taxon>Metazoa</taxon>
        <taxon>Ecdysozoa</taxon>
        <taxon>Arthropoda</taxon>
        <taxon>Hexapoda</taxon>
        <taxon>Insecta</taxon>
        <taxon>Pterygota</taxon>
        <taxon>Neoptera</taxon>
        <taxon>Endopterygota</taxon>
        <taxon>Hymenoptera</taxon>
        <taxon>Apocrita</taxon>
        <taxon>Aculeata</taxon>
        <taxon>Apoidea</taxon>
        <taxon>Anthophila</taxon>
        <taxon>Apidae</taxon>
        <taxon>Apis</taxon>
    </lineage>
</organism>
<evidence type="ECO:0000259" key="6">
    <source>
        <dbReference type="Pfam" id="PF01281"/>
    </source>
</evidence>
<reference evidence="7" key="1">
    <citation type="submission" date="2021-01" db="UniProtKB">
        <authorList>
            <consortium name="EnsemblMetazoa"/>
        </authorList>
    </citation>
    <scope>IDENTIFICATION</scope>
    <source>
        <strain evidence="7">DH4</strain>
    </source>
</reference>
<dbReference type="InterPro" id="IPR009027">
    <property type="entry name" value="Ribosomal_bL9/RNase_H1_N"/>
</dbReference>
<dbReference type="InterPro" id="IPR036935">
    <property type="entry name" value="Ribosomal_bL9_N_sf"/>
</dbReference>
<dbReference type="InterPro" id="IPR020070">
    <property type="entry name" value="Ribosomal_bL9_N"/>
</dbReference>
<dbReference type="OMA" id="AKHFIYE"/>
<gene>
    <name evidence="7" type="primary">725866</name>
    <name evidence="9" type="synonym">LOC725866</name>
</gene>
<comment type="similarity">
    <text evidence="1">Belongs to the bacterial ribosomal protein bL9 family.</text>
</comment>
<evidence type="ECO:0000313" key="9">
    <source>
        <dbReference type="RefSeq" id="XP_001121664.2"/>
    </source>
</evidence>
<evidence type="ECO:0000313" key="8">
    <source>
        <dbReference type="Proteomes" id="UP000005203"/>
    </source>
</evidence>
<keyword evidence="8" id="KW-1185">Reference proteome</keyword>
<dbReference type="KEGG" id="ame:725866"/>
<dbReference type="Pfam" id="PF01281">
    <property type="entry name" value="Ribosomal_L9_N"/>
    <property type="match status" value="1"/>
</dbReference>
<name>A0A7M7FYS0_APIME</name>
<reference evidence="9" key="2">
    <citation type="submission" date="2025-04" db="UniProtKB">
        <authorList>
            <consortium name="RefSeq"/>
        </authorList>
    </citation>
    <scope>IDENTIFICATION</scope>
    <source>
        <strain evidence="9">DH4</strain>
        <tissue evidence="9">Whole body</tissue>
    </source>
</reference>
<dbReference type="OrthoDB" id="5555409at2759"/>
<feature type="domain" description="Ribosomal protein L9" evidence="6">
    <location>
        <begin position="76"/>
        <end position="121"/>
    </location>
</feature>
<protein>
    <recommendedName>
        <fullName evidence="4">Large ribosomal subunit protein bL9m</fullName>
    </recommendedName>
    <alternativeName>
        <fullName evidence="5">39S ribosomal protein L9, mitochondrial</fullName>
    </alternativeName>
</protein>
<evidence type="ECO:0000256" key="2">
    <source>
        <dbReference type="ARBA" id="ARBA00022980"/>
    </source>
</evidence>
<evidence type="ECO:0000256" key="5">
    <source>
        <dbReference type="ARBA" id="ARBA00035381"/>
    </source>
</evidence>
<keyword evidence="3" id="KW-0687">Ribonucleoprotein</keyword>
<dbReference type="EnsemblMetazoa" id="XM_001121664">
    <property type="protein sequence ID" value="XP_001121664"/>
    <property type="gene ID" value="LOC725866"/>
</dbReference>
<dbReference type="GO" id="GO:0006412">
    <property type="term" value="P:translation"/>
    <property type="evidence" value="ECO:0007669"/>
    <property type="project" value="InterPro"/>
</dbReference>
<accession>A0A7M7FYS0</accession>
<dbReference type="GO" id="GO:0005840">
    <property type="term" value="C:ribosome"/>
    <property type="evidence" value="ECO:0007669"/>
    <property type="project" value="UniProtKB-KW"/>
</dbReference>
<dbReference type="GO" id="GO:0003735">
    <property type="term" value="F:structural constituent of ribosome"/>
    <property type="evidence" value="ECO:0007669"/>
    <property type="project" value="InterPro"/>
</dbReference>
<sequence>MLKYTQLYKNYLKSRLTLFSHQNNVLMQQSRNTFILKRKYPVPLHKKYETRAKLKHKHFIYELIEDTNVKPQKKIDVVLLENVKKIGGKGEKVSVSSQKAYETLILPKLAVYATPENLEKYLIEDQDEKKKLCTHSSQFVERTMNVLSVCYLSLSMSMDIPWVIEKWHVRVSFRKLGYIVPEDAIILPDKTISGPNLSIENKEFYILIKINNREEVKVRCKIHHYTSDPKKQIKYDVPFYQLKNIAIFPEDQPILNSLPKHRLANFDTINE</sequence>